<proteinExistence type="predicted"/>
<sequence length="385" mass="44727">MSQTPPKNEINKPKSALDVVVNQLVRASVGGIPSTIPDESLDKYVADLILKEAAAKNKLYNKEGVRAYLPHTGTPPCNLPKTNKRFLFNVVKNVDDHNQALIRRTEEEAAARRRALNRSRRHDSDDERRYSSSRRNDRERTSSYYREDRKSNYDRYYSEDDIYSNISSSERGRKLSHKERKYSSRSPNYDKSSSSRSKSTRRSISPVSSSSLHLEKSSSKLDNNELRKEQSIDSSSNKSTSQINIIRKGRGEVSNGSKMDKYFKKDYNPMFDIEPFIGENGWFNYDEFEQSIIEKPFDDDTKKKKKKHKEKSKHKKEKHKSSSSKSKKKRKRDSDSEISSDSEEDHKKYRKNNINDLKPIVYESVREWDKPKLSSSGSWDPNKTI</sequence>
<feature type="compositionally biased region" description="Basic and acidic residues" evidence="1">
    <location>
        <begin position="122"/>
        <end position="147"/>
    </location>
</feature>
<dbReference type="Proteomes" id="UP000265703">
    <property type="component" value="Unassembled WGS sequence"/>
</dbReference>
<dbReference type="AlphaFoldDB" id="A0A397TNM4"/>
<feature type="compositionally biased region" description="Basic residues" evidence="1">
    <location>
        <begin position="112"/>
        <end position="121"/>
    </location>
</feature>
<dbReference type="PANTHER" id="PTHR40132:SF1">
    <property type="entry name" value="PRE-MRNA-SPLICING FACTOR 38B"/>
    <property type="match status" value="1"/>
</dbReference>
<evidence type="ECO:0000313" key="2">
    <source>
        <dbReference type="EMBL" id="RIA98506.1"/>
    </source>
</evidence>
<dbReference type="STRING" id="658196.A0A397TNM4"/>
<feature type="region of interest" description="Disordered" evidence="1">
    <location>
        <begin position="296"/>
        <end position="356"/>
    </location>
</feature>
<keyword evidence="3" id="KW-1185">Reference proteome</keyword>
<dbReference type="OrthoDB" id="2431475at2759"/>
<organism evidence="2 3">
    <name type="scientific">Glomus cerebriforme</name>
    <dbReference type="NCBI Taxonomy" id="658196"/>
    <lineage>
        <taxon>Eukaryota</taxon>
        <taxon>Fungi</taxon>
        <taxon>Fungi incertae sedis</taxon>
        <taxon>Mucoromycota</taxon>
        <taxon>Glomeromycotina</taxon>
        <taxon>Glomeromycetes</taxon>
        <taxon>Glomerales</taxon>
        <taxon>Glomeraceae</taxon>
        <taxon>Glomus</taxon>
    </lineage>
</organism>
<feature type="compositionally biased region" description="Basic and acidic residues" evidence="1">
    <location>
        <begin position="213"/>
        <end position="231"/>
    </location>
</feature>
<dbReference type="PANTHER" id="PTHR40132">
    <property type="entry name" value="PRE-MRNA-SPLICING FACTOR 38B"/>
    <property type="match status" value="1"/>
</dbReference>
<evidence type="ECO:0000256" key="1">
    <source>
        <dbReference type="SAM" id="MobiDB-lite"/>
    </source>
</evidence>
<reference evidence="2 3" key="1">
    <citation type="submission" date="2018-06" db="EMBL/GenBank/DDBJ databases">
        <title>Comparative genomics reveals the genomic features of Rhizophagus irregularis, R. cerebriforme, R. diaphanum and Gigaspora rosea, and their symbiotic lifestyle signature.</title>
        <authorList>
            <person name="Morin E."/>
            <person name="San Clemente H."/>
            <person name="Chen E.C.H."/>
            <person name="De La Providencia I."/>
            <person name="Hainaut M."/>
            <person name="Kuo A."/>
            <person name="Kohler A."/>
            <person name="Murat C."/>
            <person name="Tang N."/>
            <person name="Roy S."/>
            <person name="Loubradou J."/>
            <person name="Henrissat B."/>
            <person name="Grigoriev I.V."/>
            <person name="Corradi N."/>
            <person name="Roux C."/>
            <person name="Martin F.M."/>
        </authorList>
    </citation>
    <scope>NUCLEOTIDE SEQUENCE [LARGE SCALE GENOMIC DNA]</scope>
    <source>
        <strain evidence="2 3">DAOM 227022</strain>
    </source>
</reference>
<protein>
    <submittedName>
        <fullName evidence="2">Uncharacterized protein</fullName>
    </submittedName>
</protein>
<evidence type="ECO:0000313" key="3">
    <source>
        <dbReference type="Proteomes" id="UP000265703"/>
    </source>
</evidence>
<name>A0A397TNM4_9GLOM</name>
<feature type="compositionally biased region" description="Low complexity" evidence="1">
    <location>
        <begin position="184"/>
        <end position="212"/>
    </location>
</feature>
<feature type="compositionally biased region" description="Polar residues" evidence="1">
    <location>
        <begin position="232"/>
        <end position="244"/>
    </location>
</feature>
<feature type="compositionally biased region" description="Basic residues" evidence="1">
    <location>
        <begin position="303"/>
        <end position="331"/>
    </location>
</feature>
<gene>
    <name evidence="2" type="ORF">C1645_812566</name>
</gene>
<accession>A0A397TNM4</accession>
<feature type="region of interest" description="Disordered" evidence="1">
    <location>
        <begin position="168"/>
        <end position="258"/>
    </location>
</feature>
<dbReference type="EMBL" id="QKYT01000014">
    <property type="protein sequence ID" value="RIA98506.1"/>
    <property type="molecule type" value="Genomic_DNA"/>
</dbReference>
<comment type="caution">
    <text evidence="2">The sequence shown here is derived from an EMBL/GenBank/DDBJ whole genome shotgun (WGS) entry which is preliminary data.</text>
</comment>
<feature type="region of interest" description="Disordered" evidence="1">
    <location>
        <begin position="107"/>
        <end position="147"/>
    </location>
</feature>